<dbReference type="KEGG" id="txa:HQN79_08460"/>
<feature type="transmembrane region" description="Helical" evidence="2">
    <location>
        <begin position="167"/>
        <end position="191"/>
    </location>
</feature>
<proteinExistence type="predicted"/>
<reference evidence="3 4" key="1">
    <citation type="submission" date="2020-05" db="EMBL/GenBank/DDBJ databases">
        <title>Thiomicrorhabdus sediminis sp.nov. and Thiomicrorhabdus xiamenensis sp.nov., novel sulfur-oxidizing bacteria isolated from coastal sediment.</title>
        <authorList>
            <person name="Liu X."/>
        </authorList>
    </citation>
    <scope>NUCLEOTIDE SEQUENCE [LARGE SCALE GENOMIC DNA]</scope>
    <source>
        <strain evidence="3 4">G2</strain>
    </source>
</reference>
<organism evidence="3 4">
    <name type="scientific">Thiomicrorhabdus xiamenensis</name>
    <dbReference type="NCBI Taxonomy" id="2739063"/>
    <lineage>
        <taxon>Bacteria</taxon>
        <taxon>Pseudomonadati</taxon>
        <taxon>Pseudomonadota</taxon>
        <taxon>Gammaproteobacteria</taxon>
        <taxon>Thiotrichales</taxon>
        <taxon>Piscirickettsiaceae</taxon>
        <taxon>Thiomicrorhabdus</taxon>
    </lineage>
</organism>
<keyword evidence="2" id="KW-0472">Membrane</keyword>
<feature type="compositionally biased region" description="Acidic residues" evidence="1">
    <location>
        <begin position="1"/>
        <end position="40"/>
    </location>
</feature>
<sequence length="392" mass="42398">MATPDDVIDPNDLDSIDALLDEAELDANTDLEDIDNDLESAEVPTPQPQAPESLPEEEPDRSEEEASEPDVVEDNKPESSEQQPEEPEASAPEEAALDAEDVAAVGAAVAGAAALKEAVQADTKSSDSVESPLEDEDFEAVLKKRASKNNQAKSQLTVAEMDSLKKLIIIFGASTVVLVLTAIGIGVWSAMAASHAGVSEETQTMIESIKVSSEQNISATIGLKDNLDSVEKKLDAVNFQIEQMAGDVLKMQGGALNVDSQKTLEPSPEPIETEKVTVPQVASPVVSSVVASAEIDPKVVKKIDSINYRLIKTQRALDEVKKQLKAMQQKQQDVLHSVKSVEKLKLLEEKRRLEAAEKSAEEAKQKAEQESQYRYQTPDGMFYDQGVGDSYP</sequence>
<feature type="compositionally biased region" description="Basic and acidic residues" evidence="1">
    <location>
        <begin position="354"/>
        <end position="371"/>
    </location>
</feature>
<gene>
    <name evidence="3" type="ORF">HQN79_08460</name>
</gene>
<evidence type="ECO:0000256" key="2">
    <source>
        <dbReference type="SAM" id="Phobius"/>
    </source>
</evidence>
<dbReference type="RefSeq" id="WP_173285562.1">
    <property type="nucleotide sequence ID" value="NZ_CP054020.1"/>
</dbReference>
<evidence type="ECO:0000256" key="1">
    <source>
        <dbReference type="SAM" id="MobiDB-lite"/>
    </source>
</evidence>
<dbReference type="AlphaFoldDB" id="A0A7D4NRY1"/>
<dbReference type="EMBL" id="CP054020">
    <property type="protein sequence ID" value="QKI89597.1"/>
    <property type="molecule type" value="Genomic_DNA"/>
</dbReference>
<dbReference type="Proteomes" id="UP000504724">
    <property type="component" value="Chromosome"/>
</dbReference>
<name>A0A7D4NRY1_9GAMM</name>
<keyword evidence="2" id="KW-0812">Transmembrane</keyword>
<feature type="compositionally biased region" description="Acidic residues" evidence="1">
    <location>
        <begin position="54"/>
        <end position="72"/>
    </location>
</feature>
<accession>A0A7D4NRY1</accession>
<evidence type="ECO:0000313" key="3">
    <source>
        <dbReference type="EMBL" id="QKI89597.1"/>
    </source>
</evidence>
<evidence type="ECO:0000313" key="4">
    <source>
        <dbReference type="Proteomes" id="UP000504724"/>
    </source>
</evidence>
<keyword evidence="4" id="KW-1185">Reference proteome</keyword>
<keyword evidence="2" id="KW-1133">Transmembrane helix</keyword>
<feature type="region of interest" description="Disordered" evidence="1">
    <location>
        <begin position="354"/>
        <end position="392"/>
    </location>
</feature>
<feature type="region of interest" description="Disordered" evidence="1">
    <location>
        <begin position="1"/>
        <end position="95"/>
    </location>
</feature>
<protein>
    <submittedName>
        <fullName evidence="3">Uncharacterized protein</fullName>
    </submittedName>
</protein>